<dbReference type="EMBL" id="KZ387522">
    <property type="protein sequence ID" value="PIO55258.1"/>
    <property type="molecule type" value="Genomic_DNA"/>
</dbReference>
<dbReference type="PANTHER" id="PTHR47327">
    <property type="entry name" value="FI18240P1-RELATED"/>
    <property type="match status" value="1"/>
</dbReference>
<name>A0A2G9TBI3_TELCI</name>
<feature type="domain" description="ZP" evidence="1">
    <location>
        <begin position="1"/>
        <end position="149"/>
    </location>
</feature>
<dbReference type="Proteomes" id="UP000230423">
    <property type="component" value="Unassembled WGS sequence"/>
</dbReference>
<evidence type="ECO:0000313" key="3">
    <source>
        <dbReference type="Proteomes" id="UP000230423"/>
    </source>
</evidence>
<evidence type="ECO:0000313" key="2">
    <source>
        <dbReference type="EMBL" id="PIO55258.1"/>
    </source>
</evidence>
<organism evidence="2 3">
    <name type="scientific">Teladorsagia circumcincta</name>
    <name type="common">Brown stomach worm</name>
    <name type="synonym">Ostertagia circumcincta</name>
    <dbReference type="NCBI Taxonomy" id="45464"/>
    <lineage>
        <taxon>Eukaryota</taxon>
        <taxon>Metazoa</taxon>
        <taxon>Ecdysozoa</taxon>
        <taxon>Nematoda</taxon>
        <taxon>Chromadorea</taxon>
        <taxon>Rhabditida</taxon>
        <taxon>Rhabditina</taxon>
        <taxon>Rhabditomorpha</taxon>
        <taxon>Strongyloidea</taxon>
        <taxon>Trichostrongylidae</taxon>
        <taxon>Teladorsagia</taxon>
    </lineage>
</organism>
<dbReference type="PANTHER" id="PTHR47327:SF18">
    <property type="entry name" value="PAN DOMAIN PROTEIN"/>
    <property type="match status" value="1"/>
</dbReference>
<sequence>MSGVTVKVELATETSGAIYIKENFATCRTEFTNATEVELHIPFPESGDPDPRCPGMEIAPSIWSFSVVIQKKEINAPSLVTSVDRVFNVTCNYVDLLGRSASSSSSPVGEVVEAKPSKIELQILRNGRAVTTVPLGDEVELRWRSEFEM</sequence>
<accession>A0A2G9TBI3</accession>
<dbReference type="OrthoDB" id="5775605at2759"/>
<dbReference type="PROSITE" id="PS51034">
    <property type="entry name" value="ZP_2"/>
    <property type="match status" value="1"/>
</dbReference>
<evidence type="ECO:0000259" key="1">
    <source>
        <dbReference type="PROSITE" id="PS51034"/>
    </source>
</evidence>
<keyword evidence="3" id="KW-1185">Reference proteome</keyword>
<reference evidence="2 3" key="1">
    <citation type="submission" date="2015-09" db="EMBL/GenBank/DDBJ databases">
        <title>Draft genome of the parasitic nematode Teladorsagia circumcincta isolate WARC Sus (inbred).</title>
        <authorList>
            <person name="Mitreva M."/>
        </authorList>
    </citation>
    <scope>NUCLEOTIDE SEQUENCE [LARGE SCALE GENOMIC DNA]</scope>
    <source>
        <strain evidence="2 3">S</strain>
    </source>
</reference>
<dbReference type="InterPro" id="IPR001507">
    <property type="entry name" value="ZP_dom"/>
</dbReference>
<gene>
    <name evidence="2" type="ORF">TELCIR_23356</name>
</gene>
<dbReference type="InterPro" id="IPR052774">
    <property type="entry name" value="Celegans_DevNeuronal_Protein"/>
</dbReference>
<proteinExistence type="predicted"/>
<dbReference type="GO" id="GO:0009653">
    <property type="term" value="P:anatomical structure morphogenesis"/>
    <property type="evidence" value="ECO:0007669"/>
    <property type="project" value="TreeGrafter"/>
</dbReference>
<dbReference type="AlphaFoldDB" id="A0A2G9TBI3"/>
<protein>
    <recommendedName>
        <fullName evidence="1">ZP domain-containing protein</fullName>
    </recommendedName>
</protein>